<dbReference type="EMBL" id="JBHTGL010000008">
    <property type="protein sequence ID" value="MFD0627220.1"/>
    <property type="molecule type" value="Genomic_DNA"/>
</dbReference>
<keyword evidence="3" id="KW-1185">Reference proteome</keyword>
<feature type="transmembrane region" description="Helical" evidence="1">
    <location>
        <begin position="20"/>
        <end position="43"/>
    </location>
</feature>
<keyword evidence="1" id="KW-0812">Transmembrane</keyword>
<evidence type="ECO:0000313" key="2">
    <source>
        <dbReference type="EMBL" id="MFD0627220.1"/>
    </source>
</evidence>
<comment type="caution">
    <text evidence="2">The sequence shown here is derived from an EMBL/GenBank/DDBJ whole genome shotgun (WGS) entry which is preliminary data.</text>
</comment>
<keyword evidence="1" id="KW-1133">Transmembrane helix</keyword>
<evidence type="ECO:0008006" key="4">
    <source>
        <dbReference type="Google" id="ProtNLM"/>
    </source>
</evidence>
<gene>
    <name evidence="2" type="ORF">ACFQ2K_35675</name>
</gene>
<accession>A0ABW2X0C9</accession>
<keyword evidence="1" id="KW-0472">Membrane</keyword>
<name>A0ABW2X0C9_9ACTN</name>
<organism evidence="2 3">
    <name type="scientific">Streptomyces sanglieri</name>
    <dbReference type="NCBI Taxonomy" id="193460"/>
    <lineage>
        <taxon>Bacteria</taxon>
        <taxon>Bacillati</taxon>
        <taxon>Actinomycetota</taxon>
        <taxon>Actinomycetes</taxon>
        <taxon>Kitasatosporales</taxon>
        <taxon>Streptomycetaceae</taxon>
        <taxon>Streptomyces</taxon>
    </lineage>
</organism>
<dbReference type="Proteomes" id="UP001596915">
    <property type="component" value="Unassembled WGS sequence"/>
</dbReference>
<sequence>MPEESSTGPERIDPIGPVLAVIACALGLALLLGGAGTAVVMGLWAASGEVRDVELALTIAAALFAALVAYVGFGTVLYNWTVRRSTIGLEADGIEAVAEVIEVGPEDVSQDGTSRMIWLRMRLEGPGFPPFEANCLMPHSAARACVGARIEAVVDPGGNTFRV</sequence>
<protein>
    <recommendedName>
        <fullName evidence="4">Integral membrane protein</fullName>
    </recommendedName>
</protein>
<reference evidence="3" key="1">
    <citation type="journal article" date="2019" name="Int. J. Syst. Evol. Microbiol.">
        <title>The Global Catalogue of Microorganisms (GCM) 10K type strain sequencing project: providing services to taxonomists for standard genome sequencing and annotation.</title>
        <authorList>
            <consortium name="The Broad Institute Genomics Platform"/>
            <consortium name="The Broad Institute Genome Sequencing Center for Infectious Disease"/>
            <person name="Wu L."/>
            <person name="Ma J."/>
        </authorList>
    </citation>
    <scope>NUCLEOTIDE SEQUENCE [LARGE SCALE GENOMIC DNA]</scope>
    <source>
        <strain evidence="3">JCM 12607</strain>
    </source>
</reference>
<evidence type="ECO:0000313" key="3">
    <source>
        <dbReference type="Proteomes" id="UP001596915"/>
    </source>
</evidence>
<proteinExistence type="predicted"/>
<evidence type="ECO:0000256" key="1">
    <source>
        <dbReference type="SAM" id="Phobius"/>
    </source>
</evidence>
<feature type="transmembrane region" description="Helical" evidence="1">
    <location>
        <begin position="55"/>
        <end position="80"/>
    </location>
</feature>